<keyword evidence="4" id="KW-1185">Reference proteome</keyword>
<reference evidence="3 4" key="2">
    <citation type="journal article" date="2011" name="J. Bacteriol.">
        <title>Complete genome sequence of the anaerobic, halophilic alkalithermophile Natranaerobius thermophilus JW/NM-WN-LF.</title>
        <authorList>
            <person name="Zhao B."/>
            <person name="Mesbah N.M."/>
            <person name="Dalin E."/>
            <person name="Goodwin L."/>
            <person name="Nolan M."/>
            <person name="Pitluck S."/>
            <person name="Chertkov O."/>
            <person name="Brettin T.S."/>
            <person name="Han J."/>
            <person name="Larimer F.W."/>
            <person name="Land M.L."/>
            <person name="Hauser L."/>
            <person name="Kyrpides N."/>
            <person name="Wiegel J."/>
        </authorList>
    </citation>
    <scope>NUCLEOTIDE SEQUENCE [LARGE SCALE GENOMIC DNA]</scope>
    <source>
        <strain evidence="4">ATCC BAA-1301 / DSM 18059 / JW/NM-WN-LF</strain>
    </source>
</reference>
<keyword evidence="1 3" id="KW-0489">Methyltransferase</keyword>
<organism evidence="3 4">
    <name type="scientific">Natranaerobius thermophilus (strain ATCC BAA-1301 / DSM 18059 / JW/NM-WN-LF)</name>
    <dbReference type="NCBI Taxonomy" id="457570"/>
    <lineage>
        <taxon>Bacteria</taxon>
        <taxon>Bacillati</taxon>
        <taxon>Bacillota</taxon>
        <taxon>Clostridia</taxon>
        <taxon>Natranaerobiales</taxon>
        <taxon>Natranaerobiaceae</taxon>
        <taxon>Natranaerobius</taxon>
    </lineage>
</organism>
<dbReference type="AlphaFoldDB" id="B2A2L6"/>
<dbReference type="GO" id="GO:0031167">
    <property type="term" value="P:rRNA methylation"/>
    <property type="evidence" value="ECO:0007669"/>
    <property type="project" value="InterPro"/>
</dbReference>
<gene>
    <name evidence="3" type="ordered locus">Nther_1348</name>
</gene>
<evidence type="ECO:0000313" key="4">
    <source>
        <dbReference type="Proteomes" id="UP000001683"/>
    </source>
</evidence>
<dbReference type="InParanoid" id="B2A2L6"/>
<evidence type="ECO:0000256" key="2">
    <source>
        <dbReference type="ARBA" id="ARBA00022679"/>
    </source>
</evidence>
<dbReference type="PROSITE" id="PS00092">
    <property type="entry name" value="N6_MTASE"/>
    <property type="match status" value="1"/>
</dbReference>
<dbReference type="KEGG" id="nth:Nther_1348"/>
<dbReference type="SUPFAM" id="SSF53335">
    <property type="entry name" value="S-adenosyl-L-methionine-dependent methyltransferases"/>
    <property type="match status" value="1"/>
</dbReference>
<name>B2A2L6_NATTJ</name>
<dbReference type="eggNOG" id="COG0742">
    <property type="taxonomic scope" value="Bacteria"/>
</dbReference>
<dbReference type="Pfam" id="PF03602">
    <property type="entry name" value="Cons_hypoth95"/>
    <property type="match status" value="1"/>
</dbReference>
<keyword evidence="2 3" id="KW-0808">Transferase</keyword>
<dbReference type="FunCoup" id="B2A2L6">
    <property type="interactions" value="495"/>
</dbReference>
<dbReference type="HOGENOM" id="CLU_075826_0_2_9"/>
<protein>
    <submittedName>
        <fullName evidence="3">Methyltransferase</fullName>
    </submittedName>
</protein>
<accession>B2A2L6</accession>
<dbReference type="RefSeq" id="WP_012447806.1">
    <property type="nucleotide sequence ID" value="NC_010718.1"/>
</dbReference>
<dbReference type="InterPro" id="IPR029063">
    <property type="entry name" value="SAM-dependent_MTases_sf"/>
</dbReference>
<dbReference type="GO" id="GO:0008168">
    <property type="term" value="F:methyltransferase activity"/>
    <property type="evidence" value="ECO:0007669"/>
    <property type="project" value="UniProtKB-KW"/>
</dbReference>
<dbReference type="CDD" id="cd02440">
    <property type="entry name" value="AdoMet_MTases"/>
    <property type="match status" value="1"/>
</dbReference>
<evidence type="ECO:0000256" key="1">
    <source>
        <dbReference type="ARBA" id="ARBA00022603"/>
    </source>
</evidence>
<dbReference type="NCBIfam" id="TIGR00095">
    <property type="entry name" value="16S rRNA (guanine(966)-N(2))-methyltransferase RsmD"/>
    <property type="match status" value="1"/>
</dbReference>
<dbReference type="GO" id="GO:0003676">
    <property type="term" value="F:nucleic acid binding"/>
    <property type="evidence" value="ECO:0007669"/>
    <property type="project" value="InterPro"/>
</dbReference>
<dbReference type="InterPro" id="IPR004398">
    <property type="entry name" value="RNA_MeTrfase_RsmD"/>
</dbReference>
<dbReference type="PIRSF" id="PIRSF004553">
    <property type="entry name" value="CHP00095"/>
    <property type="match status" value="1"/>
</dbReference>
<dbReference type="PANTHER" id="PTHR43542">
    <property type="entry name" value="METHYLTRANSFERASE"/>
    <property type="match status" value="1"/>
</dbReference>
<dbReference type="InterPro" id="IPR002052">
    <property type="entry name" value="DNA_methylase_N6_adenine_CS"/>
</dbReference>
<dbReference type="STRING" id="457570.Nther_1348"/>
<dbReference type="EMBL" id="CP001034">
    <property type="protein sequence ID" value="ACB84931.1"/>
    <property type="molecule type" value="Genomic_DNA"/>
</dbReference>
<sequence length="186" mass="20879">MRIIAGSKKGLKLHSLKSNKIRPTSDKVKESIFNMLQDITDTHVLDMFCGSGNLGLESLSRGARDVTFIDNNISAIKLVRNNVKLCEFSSQVEIIKDDIFKWLSKGVQAKNTAFDLVFADPPYRQGYTDKLLSSEELAAIISHGGLLILEHEQGKLIETELKLWKQVKEKNYGDTTITILTPLRSE</sequence>
<reference evidence="3 4" key="1">
    <citation type="submission" date="2008-04" db="EMBL/GenBank/DDBJ databases">
        <title>Complete sequence of chromosome of Natranaerobius thermophilus JW/NM-WN-LF.</title>
        <authorList>
            <consortium name="US DOE Joint Genome Institute"/>
            <person name="Copeland A."/>
            <person name="Lucas S."/>
            <person name="Lapidus A."/>
            <person name="Glavina del Rio T."/>
            <person name="Dalin E."/>
            <person name="Tice H."/>
            <person name="Bruce D."/>
            <person name="Goodwin L."/>
            <person name="Pitluck S."/>
            <person name="Chertkov O."/>
            <person name="Brettin T."/>
            <person name="Detter J.C."/>
            <person name="Han C."/>
            <person name="Kuske C.R."/>
            <person name="Schmutz J."/>
            <person name="Larimer F."/>
            <person name="Land M."/>
            <person name="Hauser L."/>
            <person name="Kyrpides N."/>
            <person name="Lykidis A."/>
            <person name="Mesbah N.M."/>
            <person name="Wiegel J."/>
        </authorList>
    </citation>
    <scope>NUCLEOTIDE SEQUENCE [LARGE SCALE GENOMIC DNA]</scope>
    <source>
        <strain evidence="4">ATCC BAA-1301 / DSM 18059 / JW/NM-WN-LF</strain>
    </source>
</reference>
<proteinExistence type="predicted"/>
<dbReference type="Gene3D" id="3.40.50.150">
    <property type="entry name" value="Vaccinia Virus protein VP39"/>
    <property type="match status" value="1"/>
</dbReference>
<dbReference type="OrthoDB" id="9803017at2"/>
<dbReference type="PANTHER" id="PTHR43542:SF1">
    <property type="entry name" value="METHYLTRANSFERASE"/>
    <property type="match status" value="1"/>
</dbReference>
<evidence type="ECO:0000313" key="3">
    <source>
        <dbReference type="EMBL" id="ACB84931.1"/>
    </source>
</evidence>
<dbReference type="Proteomes" id="UP000001683">
    <property type="component" value="Chromosome"/>
</dbReference>